<keyword evidence="4" id="KW-0238">DNA-binding</keyword>
<dbReference type="GO" id="GO:0003700">
    <property type="term" value="F:DNA-binding transcription factor activity"/>
    <property type="evidence" value="ECO:0007669"/>
    <property type="project" value="InterPro"/>
</dbReference>
<feature type="compositionally biased region" description="Basic and acidic residues" evidence="9">
    <location>
        <begin position="95"/>
        <end position="107"/>
    </location>
</feature>
<feature type="region of interest" description="Disordered" evidence="9">
    <location>
        <begin position="310"/>
        <end position="389"/>
    </location>
</feature>
<dbReference type="PROSITE" id="PS50888">
    <property type="entry name" value="BHLH"/>
    <property type="match status" value="1"/>
</dbReference>
<dbReference type="GO" id="GO:0046983">
    <property type="term" value="F:protein dimerization activity"/>
    <property type="evidence" value="ECO:0007669"/>
    <property type="project" value="InterPro"/>
</dbReference>
<evidence type="ECO:0000256" key="1">
    <source>
        <dbReference type="ARBA" id="ARBA00004324"/>
    </source>
</evidence>
<keyword evidence="5" id="KW-0804">Transcription</keyword>
<keyword evidence="6" id="KW-0539">Nucleus</keyword>
<evidence type="ECO:0000256" key="7">
    <source>
        <dbReference type="ARBA" id="ARBA00066112"/>
    </source>
</evidence>
<dbReference type="InterPro" id="IPR050359">
    <property type="entry name" value="bHLH_transcription_factors"/>
</dbReference>
<dbReference type="Proteomes" id="UP000245341">
    <property type="component" value="Unplaced"/>
</dbReference>
<gene>
    <name evidence="12" type="primary">ATOH8</name>
</gene>
<dbReference type="PANTHER" id="PTHR19290:SF102">
    <property type="entry name" value="TRANSCRIPTION FACTOR ATOH8"/>
    <property type="match status" value="1"/>
</dbReference>
<evidence type="ECO:0000256" key="6">
    <source>
        <dbReference type="ARBA" id="ARBA00023242"/>
    </source>
</evidence>
<feature type="region of interest" description="Disordered" evidence="9">
    <location>
        <begin position="77"/>
        <end position="190"/>
    </location>
</feature>
<evidence type="ECO:0000256" key="9">
    <source>
        <dbReference type="SAM" id="MobiDB-lite"/>
    </source>
</evidence>
<dbReference type="GO" id="GO:0070888">
    <property type="term" value="F:E-box binding"/>
    <property type="evidence" value="ECO:0007669"/>
    <property type="project" value="TreeGrafter"/>
</dbReference>
<evidence type="ECO:0000256" key="4">
    <source>
        <dbReference type="ARBA" id="ARBA00023125"/>
    </source>
</evidence>
<evidence type="ECO:0000313" key="12">
    <source>
        <dbReference type="RefSeq" id="XP_030888838.1"/>
    </source>
</evidence>
<evidence type="ECO:0000256" key="8">
    <source>
        <dbReference type="ARBA" id="ARBA00076520"/>
    </source>
</evidence>
<feature type="compositionally biased region" description="Pro residues" evidence="9">
    <location>
        <begin position="160"/>
        <end position="183"/>
    </location>
</feature>
<dbReference type="PANTHER" id="PTHR19290">
    <property type="entry name" value="BASIC HELIX-LOOP-HELIX PROTEIN NEUROGENIN-RELATED"/>
    <property type="match status" value="1"/>
</dbReference>
<dbReference type="CDD" id="cd11421">
    <property type="entry name" value="bHLH_TS_ATOH8"/>
    <property type="match status" value="1"/>
</dbReference>
<feature type="region of interest" description="Disordered" evidence="9">
    <location>
        <begin position="28"/>
        <end position="60"/>
    </location>
</feature>
<dbReference type="RefSeq" id="XP_030888838.1">
    <property type="nucleotide sequence ID" value="XM_031032978.1"/>
</dbReference>
<dbReference type="Gene3D" id="4.10.280.10">
    <property type="entry name" value="Helix-loop-helix DNA-binding domain"/>
    <property type="match status" value="1"/>
</dbReference>
<keyword evidence="3" id="KW-0805">Transcription regulation</keyword>
<evidence type="ECO:0000256" key="2">
    <source>
        <dbReference type="ARBA" id="ARBA00004496"/>
    </source>
</evidence>
<reference evidence="12" key="1">
    <citation type="submission" date="2025-08" db="UniProtKB">
        <authorList>
            <consortium name="RefSeq"/>
        </authorList>
    </citation>
    <scope>IDENTIFICATION</scope>
    <source>
        <tissue evidence="12">Liver</tissue>
    </source>
</reference>
<evidence type="ECO:0000259" key="10">
    <source>
        <dbReference type="PROSITE" id="PS50888"/>
    </source>
</evidence>
<comment type="subunit">
    <text evidence="7">Efficient DNA binding requires dimerization with another bHLH protein. Interacts with NEUROG3 and NEUROD1. Interacts with ZFPM2; mediates indirect interaction with GATA4. Forms a heterodimer with TCF3; repress transcription of TCF3 and TCF3/NEUROG3 dimer-induced transactivation of E box-dependent promoters.</text>
</comment>
<dbReference type="CTD" id="84913"/>
<evidence type="ECO:0000256" key="3">
    <source>
        <dbReference type="ARBA" id="ARBA00023015"/>
    </source>
</evidence>
<dbReference type="GO" id="GO:0005737">
    <property type="term" value="C:cytoplasm"/>
    <property type="evidence" value="ECO:0007669"/>
    <property type="project" value="UniProtKB-SubCell"/>
</dbReference>
<protein>
    <recommendedName>
        <fullName evidence="8">Protein atonal homolog 8</fullName>
    </recommendedName>
</protein>
<feature type="compositionally biased region" description="Low complexity" evidence="9">
    <location>
        <begin position="358"/>
        <end position="367"/>
    </location>
</feature>
<dbReference type="GeneID" id="102746390"/>
<dbReference type="GO" id="GO:0016607">
    <property type="term" value="C:nuclear speck"/>
    <property type="evidence" value="ECO:0007669"/>
    <property type="project" value="UniProtKB-SubCell"/>
</dbReference>
<dbReference type="SUPFAM" id="SSF47459">
    <property type="entry name" value="HLH, helix-loop-helix DNA-binding domain"/>
    <property type="match status" value="1"/>
</dbReference>
<feature type="compositionally biased region" description="Pro residues" evidence="9">
    <location>
        <begin position="119"/>
        <end position="132"/>
    </location>
</feature>
<dbReference type="InterPro" id="IPR011598">
    <property type="entry name" value="bHLH_dom"/>
</dbReference>
<sequence length="486" mass="51822">MKHIPVLEDGPWKTVCVKELNGLKKLKRKGKEPARRANGYKTFRLDLEAPEHGATATNGLRDRTQRLQPVAAPVPAPVAPAVPSGGGADPAGECRGARAPEVSDARKRGFALGAVGPGLPTPPPPPPPPPAPQSQVPGGSEAQPFREPGLRPRILLCAPPARPTPSAPPAPPESSVRPAPPTRPGESSYSSISHVIYNNHPDASASPRKRPGEATAAASEIKALQQTRRLLANARERTRVHTISAAFEALRKQVPCYSYGQKLSKLAILRIACNYILSLARLADLDYSADHSNLSFSECVQRCTRTLQAEGRAKKRKQAPRWVLHVSQRPLGPEPGRPPMDSPASAGEGPACPPRQPATAAATSTGLAGTGLEGSLAGEPHRSDRPQSRPRMLLWALFLVKPKEKVSSPNPALSSSPRCRQMLRPLPVRVQGHICLPRTLLSPLSHSGDSALCPLPGGEGRAKPPPCPGLQKFIAKDSTETLNKLW</sequence>
<feature type="region of interest" description="Disordered" evidence="9">
    <location>
        <begin position="198"/>
        <end position="217"/>
    </location>
</feature>
<evidence type="ECO:0000313" key="11">
    <source>
        <dbReference type="Proteomes" id="UP000245341"/>
    </source>
</evidence>
<feature type="domain" description="BHLH" evidence="10">
    <location>
        <begin position="227"/>
        <end position="279"/>
    </location>
</feature>
<feature type="compositionally biased region" description="Pro residues" evidence="9">
    <location>
        <begin position="332"/>
        <end position="341"/>
    </location>
</feature>
<dbReference type="AlphaFoldDB" id="A0A7F8R846"/>
<name>A0A7F8R846_LEPWE</name>
<dbReference type="InterPro" id="IPR036638">
    <property type="entry name" value="HLH_DNA-bd_sf"/>
</dbReference>
<dbReference type="Pfam" id="PF00010">
    <property type="entry name" value="HLH"/>
    <property type="match status" value="1"/>
</dbReference>
<dbReference type="SMART" id="SM00353">
    <property type="entry name" value="HLH"/>
    <property type="match status" value="1"/>
</dbReference>
<organism evidence="11 12">
    <name type="scientific">Leptonychotes weddellii</name>
    <name type="common">Weddell seal</name>
    <name type="synonym">Otaria weddellii</name>
    <dbReference type="NCBI Taxonomy" id="9713"/>
    <lineage>
        <taxon>Eukaryota</taxon>
        <taxon>Metazoa</taxon>
        <taxon>Chordata</taxon>
        <taxon>Craniata</taxon>
        <taxon>Vertebrata</taxon>
        <taxon>Euteleostomi</taxon>
        <taxon>Mammalia</taxon>
        <taxon>Eutheria</taxon>
        <taxon>Laurasiatheria</taxon>
        <taxon>Carnivora</taxon>
        <taxon>Caniformia</taxon>
        <taxon>Pinnipedia</taxon>
        <taxon>Phocidae</taxon>
        <taxon>Monachinae</taxon>
        <taxon>Lobodontini</taxon>
        <taxon>Leptonychotes</taxon>
    </lineage>
</organism>
<evidence type="ECO:0000256" key="5">
    <source>
        <dbReference type="ARBA" id="ARBA00023163"/>
    </source>
</evidence>
<keyword evidence="11" id="KW-1185">Reference proteome</keyword>
<proteinExistence type="predicted"/>
<dbReference type="GO" id="GO:0045944">
    <property type="term" value="P:positive regulation of transcription by RNA polymerase II"/>
    <property type="evidence" value="ECO:0007669"/>
    <property type="project" value="TreeGrafter"/>
</dbReference>
<accession>A0A7F8R846</accession>
<dbReference type="OrthoDB" id="10001938at2759"/>
<dbReference type="GO" id="GO:0048646">
    <property type="term" value="P:anatomical structure formation involved in morphogenesis"/>
    <property type="evidence" value="ECO:0007669"/>
    <property type="project" value="UniProtKB-ARBA"/>
</dbReference>
<dbReference type="FunFam" id="4.10.280.10:FF:000052">
    <property type="entry name" value="Protein atonal homolog 8"/>
    <property type="match status" value="1"/>
</dbReference>
<dbReference type="InterPro" id="IPR032660">
    <property type="entry name" value="ATOH8_bHLH"/>
</dbReference>
<comment type="subcellular location">
    <subcellularLocation>
        <location evidence="2">Cytoplasm</location>
    </subcellularLocation>
    <subcellularLocation>
        <location evidence="1">Nucleus speckle</location>
    </subcellularLocation>
</comment>